<reference evidence="1" key="1">
    <citation type="submission" date="2022-12" db="EMBL/GenBank/DDBJ databases">
        <title>Genome Sequence of Lasiodiplodia mahajangana.</title>
        <authorList>
            <person name="Buettner E."/>
        </authorList>
    </citation>
    <scope>NUCLEOTIDE SEQUENCE</scope>
    <source>
        <strain evidence="1">VT137</strain>
    </source>
</reference>
<name>A0ACC2J8R2_9PEZI</name>
<sequence length="577" mass="58913">MAGSLRAIALLCYMSIATAEKPYRGHQYMNYRRQFSFSNSSSLTPTSFSSTPLSSSSSISSTSSFSIPSSSSSSISPSSSPGSSSTTSSVGSSSVPTITSTQGTTTSTTPVIITVDWTTISASTTTSVASATHNSNGWPIIPIHHCWFCLPGGNDGGGIVIAGVTGPGIIPPPPPNVASSLGFSSNIPSITLDAEGDPSYPSTEPTMSPSPSQSPSSSPSPTTMSTMSTTTRSSSSSECTSTTTGYDYYVTCTATVTDPLLLTTSTGCVTSTVTTTGCDITSTASTTTVAACPASVFRSVSSAEDAQAASAITVVSGTTIPLAFYVDDTATPADFTVSYFGSIFASNSTSSAPTPTPTTSISSISTSESPSPSSSDISSPSTSAISSSSGSDTPTSSSATTATTLNSPIPTTSSSDTSDTSQPSTSPTSSTPISTTSAAPTPTATWYLTAYDADCDSLKSSSDFSYYTLQGYSVQSPDEQCSNIQSGLPLNSDTSDSCDWFTNGGFDGPHDCSEGTFTKPKSFVIRSGFCTIYEDTDCNGGMNGVTSTEYSGCTNVDDAFVNFNWNSISCFAINMSD</sequence>
<dbReference type="EMBL" id="JAPUUL010003288">
    <property type="protein sequence ID" value="KAJ8123728.1"/>
    <property type="molecule type" value="Genomic_DNA"/>
</dbReference>
<evidence type="ECO:0000313" key="2">
    <source>
        <dbReference type="Proteomes" id="UP001153332"/>
    </source>
</evidence>
<gene>
    <name evidence="1" type="ORF">O1611_g9526</name>
</gene>
<comment type="caution">
    <text evidence="1">The sequence shown here is derived from an EMBL/GenBank/DDBJ whole genome shotgun (WGS) entry which is preliminary data.</text>
</comment>
<keyword evidence="2" id="KW-1185">Reference proteome</keyword>
<proteinExistence type="predicted"/>
<accession>A0ACC2J8R2</accession>
<dbReference type="Proteomes" id="UP001153332">
    <property type="component" value="Unassembled WGS sequence"/>
</dbReference>
<evidence type="ECO:0000313" key="1">
    <source>
        <dbReference type="EMBL" id="KAJ8123728.1"/>
    </source>
</evidence>
<protein>
    <submittedName>
        <fullName evidence="1">Uncharacterized protein</fullName>
    </submittedName>
</protein>
<organism evidence="1 2">
    <name type="scientific">Lasiodiplodia mahajangana</name>
    <dbReference type="NCBI Taxonomy" id="1108764"/>
    <lineage>
        <taxon>Eukaryota</taxon>
        <taxon>Fungi</taxon>
        <taxon>Dikarya</taxon>
        <taxon>Ascomycota</taxon>
        <taxon>Pezizomycotina</taxon>
        <taxon>Dothideomycetes</taxon>
        <taxon>Dothideomycetes incertae sedis</taxon>
        <taxon>Botryosphaeriales</taxon>
        <taxon>Botryosphaeriaceae</taxon>
        <taxon>Lasiodiplodia</taxon>
    </lineage>
</organism>